<evidence type="ECO:0000313" key="1">
    <source>
        <dbReference type="EMBL" id="WZG10415.1"/>
    </source>
</evidence>
<evidence type="ECO:0000313" key="2">
    <source>
        <dbReference type="Proteomes" id="UP001468345"/>
    </source>
</evidence>
<protein>
    <submittedName>
        <fullName evidence="1">Pathogenicity island protein</fullName>
    </submittedName>
</protein>
<dbReference type="RefSeq" id="WP_107550377.1">
    <property type="nucleotide sequence ID" value="NZ_CP133006.1"/>
</dbReference>
<name>A0ABZ2WEZ1_9STAP</name>
<dbReference type="Proteomes" id="UP001468345">
    <property type="component" value="Chromosome"/>
</dbReference>
<proteinExistence type="predicted"/>
<reference evidence="1 2" key="1">
    <citation type="journal article" date="2024" name="ISME J.">
        <title>Staphylococcus epidermidis bacteriocin A37 kills natural competitors with a unique mechanism of action.</title>
        <authorList>
            <person name="Puls J.S."/>
            <person name="Winnerling B."/>
            <person name="Power J.J."/>
            <person name="Kruger A.M."/>
            <person name="Brajtenbach D."/>
            <person name="Johnson M."/>
            <person name="Bilici K."/>
            <person name="Camus L."/>
            <person name="Fliesswasser T."/>
            <person name="Schneider T."/>
            <person name="Sahl H.G."/>
            <person name="Ghosal D."/>
            <person name="Kubitscheck U."/>
            <person name="Heilbronner S."/>
            <person name="Grein F."/>
        </authorList>
    </citation>
    <scope>NUCLEOTIDE SEQUENCE [LARGE SCALE GENOMIC DNA]</scope>
    <source>
        <strain evidence="1 2">SCK7</strain>
    </source>
</reference>
<organism evidence="1 2">
    <name type="scientific">Staphylococcus casei</name>
    <dbReference type="NCBI Taxonomy" id="201828"/>
    <lineage>
        <taxon>Bacteria</taxon>
        <taxon>Bacillati</taxon>
        <taxon>Bacillota</taxon>
        <taxon>Bacilli</taxon>
        <taxon>Bacillales</taxon>
        <taxon>Staphylococcaceae</taxon>
        <taxon>Staphylococcus</taxon>
    </lineage>
</organism>
<keyword evidence="2" id="KW-1185">Reference proteome</keyword>
<gene>
    <name evidence="1" type="ORF">SHJJP9002_002433</name>
</gene>
<dbReference type="EMBL" id="CP133006">
    <property type="protein sequence ID" value="WZG10415.1"/>
    <property type="molecule type" value="Genomic_DNA"/>
</dbReference>
<sequence length="113" mass="13371">MTLVKEKKKQTLPDDHLQVLNVIRNASNKYITKEKVLNQLGYEINSTNERWIRSVISHLIERYGYPIGCSYKRHERGYYIITTDEEKQDAMQSVKRLADGSMKRYEALKHIKI</sequence>
<accession>A0ABZ2WEZ1</accession>